<dbReference type="OrthoDB" id="9981685at2759"/>
<accession>A0A4Y2F5Z2</accession>
<organism evidence="1 2">
    <name type="scientific">Araneus ventricosus</name>
    <name type="common">Orbweaver spider</name>
    <name type="synonym">Epeira ventricosa</name>
    <dbReference type="NCBI Taxonomy" id="182803"/>
    <lineage>
        <taxon>Eukaryota</taxon>
        <taxon>Metazoa</taxon>
        <taxon>Ecdysozoa</taxon>
        <taxon>Arthropoda</taxon>
        <taxon>Chelicerata</taxon>
        <taxon>Arachnida</taxon>
        <taxon>Araneae</taxon>
        <taxon>Araneomorphae</taxon>
        <taxon>Entelegynae</taxon>
        <taxon>Araneoidea</taxon>
        <taxon>Araneidae</taxon>
        <taxon>Araneus</taxon>
    </lineage>
</organism>
<name>A0A4Y2F5Z2_ARAVE</name>
<dbReference type="GO" id="GO:0003676">
    <property type="term" value="F:nucleic acid binding"/>
    <property type="evidence" value="ECO:0007669"/>
    <property type="project" value="InterPro"/>
</dbReference>
<dbReference type="InterPro" id="IPR036397">
    <property type="entry name" value="RNaseH_sf"/>
</dbReference>
<dbReference type="EMBL" id="BGPR01000793">
    <property type="protein sequence ID" value="GBM35766.1"/>
    <property type="molecule type" value="Genomic_DNA"/>
</dbReference>
<dbReference type="AlphaFoldDB" id="A0A4Y2F5Z2"/>
<reference evidence="1 2" key="1">
    <citation type="journal article" date="2019" name="Sci. Rep.">
        <title>Orb-weaving spider Araneus ventricosus genome elucidates the spidroin gene catalogue.</title>
        <authorList>
            <person name="Kono N."/>
            <person name="Nakamura H."/>
            <person name="Ohtoshi R."/>
            <person name="Moran D.A.P."/>
            <person name="Shinohara A."/>
            <person name="Yoshida Y."/>
            <person name="Fujiwara M."/>
            <person name="Mori M."/>
            <person name="Tomita M."/>
            <person name="Arakawa K."/>
        </authorList>
    </citation>
    <scope>NUCLEOTIDE SEQUENCE [LARGE SCALE GENOMIC DNA]</scope>
</reference>
<evidence type="ECO:0000313" key="2">
    <source>
        <dbReference type="Proteomes" id="UP000499080"/>
    </source>
</evidence>
<evidence type="ECO:0000313" key="1">
    <source>
        <dbReference type="EMBL" id="GBM35766.1"/>
    </source>
</evidence>
<evidence type="ECO:0008006" key="3">
    <source>
        <dbReference type="Google" id="ProtNLM"/>
    </source>
</evidence>
<proteinExistence type="predicted"/>
<keyword evidence="2" id="KW-1185">Reference proteome</keyword>
<sequence>MSIVHSDCLGQFQQDNATPHATRVAAKWLQGHSSDFRQFHWPPKSPEMKIIEDMWNALLHAVEKRSPPPLTPMDLLTALQDSWCEFPPGYLQTPVESMPRRFASLLRAPGGPTRYYEVVPDFWLFSNRKVILNTCEGSAIRDRKQGCPQGSCSVPALWNLVANEILQEN</sequence>
<comment type="caution">
    <text evidence="1">The sequence shown here is derived from an EMBL/GenBank/DDBJ whole genome shotgun (WGS) entry which is preliminary data.</text>
</comment>
<dbReference type="Gene3D" id="3.30.420.10">
    <property type="entry name" value="Ribonuclease H-like superfamily/Ribonuclease H"/>
    <property type="match status" value="1"/>
</dbReference>
<protein>
    <recommendedName>
        <fullName evidence="3">Tc1-like transposase DDE domain-containing protein</fullName>
    </recommendedName>
</protein>
<dbReference type="Proteomes" id="UP000499080">
    <property type="component" value="Unassembled WGS sequence"/>
</dbReference>
<gene>
    <name evidence="1" type="ORF">AVEN_108964_1</name>
</gene>